<evidence type="ECO:0000313" key="2">
    <source>
        <dbReference type="Proteomes" id="UP001243420"/>
    </source>
</evidence>
<name>A0ABY8LAP2_9RHOB</name>
<keyword evidence="2" id="KW-1185">Reference proteome</keyword>
<dbReference type="PANTHER" id="PTHR36452">
    <property type="entry name" value="CHROMOSOME 12, WHOLE GENOME SHOTGUN SEQUENCE"/>
    <property type="match status" value="1"/>
</dbReference>
<dbReference type="PIRSF" id="PIRSF028451">
    <property type="entry name" value="UCP028451"/>
    <property type="match status" value="1"/>
</dbReference>
<reference evidence="1 2" key="1">
    <citation type="submission" date="2023-04" db="EMBL/GenBank/DDBJ databases">
        <title>Jannaschia ovalis sp. nov., a marine bacterium isolated from sea tidal flat.</title>
        <authorList>
            <person name="Kwon D.Y."/>
            <person name="Kim J.-J."/>
        </authorList>
    </citation>
    <scope>NUCLEOTIDE SEQUENCE [LARGE SCALE GENOMIC DNA]</scope>
    <source>
        <strain evidence="1 2">GRR-S6-38</strain>
    </source>
</reference>
<organism evidence="1 2">
    <name type="scientific">Jannaschia ovalis</name>
    <dbReference type="NCBI Taxonomy" id="3038773"/>
    <lineage>
        <taxon>Bacteria</taxon>
        <taxon>Pseudomonadati</taxon>
        <taxon>Pseudomonadota</taxon>
        <taxon>Alphaproteobacteria</taxon>
        <taxon>Rhodobacterales</taxon>
        <taxon>Roseobacteraceae</taxon>
        <taxon>Jannaschia</taxon>
    </lineage>
</organism>
<dbReference type="Proteomes" id="UP001243420">
    <property type="component" value="Chromosome"/>
</dbReference>
<dbReference type="Pfam" id="PF09365">
    <property type="entry name" value="DUF2461"/>
    <property type="match status" value="1"/>
</dbReference>
<dbReference type="EMBL" id="CP122537">
    <property type="protein sequence ID" value="WGH77355.1"/>
    <property type="molecule type" value="Genomic_DNA"/>
</dbReference>
<sequence>MSDGFDDWLDRVQAFYGDLARNNTRDWFEPRKDAWKRDIEGPAKLLAEIMAEEIARISGDAHRPKLFRIHRDVRFSKDKSPYKTMLAMLWAPPGGGETAPAFYFGVEPAATFVGCGMPGLGKDGLVRYRAMVDAHGDELAGLIAASGGRLADIGPEPLKRVPKPYAPDHPHGDLLRRKALALGLPLPDDWRDAGLVPALTARIERLLPFRDLLVRQL</sequence>
<protein>
    <submittedName>
        <fullName evidence="1">DUF2461 domain-containing protein</fullName>
    </submittedName>
</protein>
<accession>A0ABY8LAP2</accession>
<proteinExistence type="predicted"/>
<dbReference type="RefSeq" id="WP_279963929.1">
    <property type="nucleotide sequence ID" value="NZ_CP122537.1"/>
</dbReference>
<dbReference type="NCBIfam" id="TIGR02453">
    <property type="entry name" value="TIGR02453 family protein"/>
    <property type="match status" value="1"/>
</dbReference>
<gene>
    <name evidence="1" type="ORF">P8627_09860</name>
</gene>
<dbReference type="InterPro" id="IPR012808">
    <property type="entry name" value="CHP02453"/>
</dbReference>
<evidence type="ECO:0000313" key="1">
    <source>
        <dbReference type="EMBL" id="WGH77355.1"/>
    </source>
</evidence>
<dbReference type="InterPro" id="IPR015996">
    <property type="entry name" value="UCP028451"/>
</dbReference>
<dbReference type="PANTHER" id="PTHR36452:SF1">
    <property type="entry name" value="DUF2461 DOMAIN-CONTAINING PROTEIN"/>
    <property type="match status" value="1"/>
</dbReference>